<evidence type="ECO:0000313" key="3">
    <source>
        <dbReference type="Proteomes" id="UP001595976"/>
    </source>
</evidence>
<gene>
    <name evidence="2" type="ORF">ACFPK2_06745</name>
</gene>
<organism evidence="2 3">
    <name type="scientific">Bosea minatitlanensis</name>
    <dbReference type="NCBI Taxonomy" id="128782"/>
    <lineage>
        <taxon>Bacteria</taxon>
        <taxon>Pseudomonadati</taxon>
        <taxon>Pseudomonadota</taxon>
        <taxon>Alphaproteobacteria</taxon>
        <taxon>Hyphomicrobiales</taxon>
        <taxon>Boseaceae</taxon>
        <taxon>Bosea</taxon>
    </lineage>
</organism>
<accession>A0ABW0F1D8</accession>
<comment type="caution">
    <text evidence="2">The sequence shown here is derived from an EMBL/GenBank/DDBJ whole genome shotgun (WGS) entry which is preliminary data.</text>
</comment>
<dbReference type="EMBL" id="JBHSLI010000002">
    <property type="protein sequence ID" value="MFC5292683.1"/>
    <property type="molecule type" value="Genomic_DNA"/>
</dbReference>
<evidence type="ECO:0000256" key="1">
    <source>
        <dbReference type="SAM" id="MobiDB-lite"/>
    </source>
</evidence>
<sequence length="466" mass="51802">MNFSTGGSFSLDMSGKGGITLDAGPNAGPLQASSSEGWDMFDVGWDDLSEFLGLGGLSRGFGIDAVGMALAIQCADVKARDISKTEMMLWRRENRQWSMVEPREHWFAKLLARKPNSVHGWVEFWRMVVLHLELAQNAYILPRITRRGEVTELIPIMPARCRPRVSPNGSLFYEIAAATEFERSQIGDSYIIVPASRIIHLRGRLWDGLMGLSNQILGSPTFQLLRAINDYQTGLFGNDGKQPLVFETDHVFGNSDQSDAAFQRLKRQLTERSRKQRANGDPILLEAGLKAKAIAIDSQEAATTQTYNQQVMRVCGLMQTPPHKIFAYESVKYDNMAAADAQYANDCLVPIACNIEEKFRNALLTEDEWDTLFPEFDREMMVAGDVKAQNERIKVGMQTGLMEFDEGRARLGLNPLGGKAGRHRLIPVNMALVDEDGEIVAEAADGQPNNDGETERTTPRLAVDNS</sequence>
<dbReference type="NCBIfam" id="TIGR01537">
    <property type="entry name" value="portal_HK97"/>
    <property type="match status" value="1"/>
</dbReference>
<evidence type="ECO:0000313" key="2">
    <source>
        <dbReference type="EMBL" id="MFC5292683.1"/>
    </source>
</evidence>
<dbReference type="Pfam" id="PF04860">
    <property type="entry name" value="Phage_portal"/>
    <property type="match status" value="1"/>
</dbReference>
<feature type="region of interest" description="Disordered" evidence="1">
    <location>
        <begin position="442"/>
        <end position="466"/>
    </location>
</feature>
<protein>
    <submittedName>
        <fullName evidence="2">Phage portal protein</fullName>
    </submittedName>
</protein>
<dbReference type="InterPro" id="IPR006427">
    <property type="entry name" value="Portal_HK97"/>
</dbReference>
<dbReference type="InterPro" id="IPR006944">
    <property type="entry name" value="Phage/GTA_portal"/>
</dbReference>
<keyword evidence="3" id="KW-1185">Reference proteome</keyword>
<proteinExistence type="predicted"/>
<name>A0ABW0F1D8_9HYPH</name>
<dbReference type="RefSeq" id="WP_260348058.1">
    <property type="nucleotide sequence ID" value="NZ_JAOAOS010000002.1"/>
</dbReference>
<reference evidence="3" key="1">
    <citation type="journal article" date="2019" name="Int. J. Syst. Evol. Microbiol.">
        <title>The Global Catalogue of Microorganisms (GCM) 10K type strain sequencing project: providing services to taxonomists for standard genome sequencing and annotation.</title>
        <authorList>
            <consortium name="The Broad Institute Genomics Platform"/>
            <consortium name="The Broad Institute Genome Sequencing Center for Infectious Disease"/>
            <person name="Wu L."/>
            <person name="Ma J."/>
        </authorList>
    </citation>
    <scope>NUCLEOTIDE SEQUENCE [LARGE SCALE GENOMIC DNA]</scope>
    <source>
        <strain evidence="3">CGMCC 1.15643</strain>
    </source>
</reference>
<dbReference type="Proteomes" id="UP001595976">
    <property type="component" value="Unassembled WGS sequence"/>
</dbReference>